<comment type="caution">
    <text evidence="2">The sequence shown here is derived from an EMBL/GenBank/DDBJ whole genome shotgun (WGS) entry which is preliminary data.</text>
</comment>
<accession>A0A3R8JM69</accession>
<evidence type="ECO:0000313" key="3">
    <source>
        <dbReference type="Proteomes" id="UP000274920"/>
    </source>
</evidence>
<dbReference type="GO" id="GO:0030246">
    <property type="term" value="F:carbohydrate binding"/>
    <property type="evidence" value="ECO:0007669"/>
    <property type="project" value="TreeGrafter"/>
</dbReference>
<dbReference type="PANTHER" id="PTHR33376">
    <property type="match status" value="1"/>
</dbReference>
<dbReference type="PANTHER" id="PTHR33376:SF2">
    <property type="entry name" value="DICARBOXYLATE-BINDING PERIPLASMIC PROTEIN"/>
    <property type="match status" value="1"/>
</dbReference>
<dbReference type="Gene3D" id="3.40.190.170">
    <property type="entry name" value="Bacterial extracellular solute-binding protein, family 7"/>
    <property type="match status" value="1"/>
</dbReference>
<reference evidence="2" key="1">
    <citation type="submission" date="2018-10" db="EMBL/GenBank/DDBJ databases">
        <title>Schaedlerella arabinophila gen. nov. sp. nov., isolated from the mouse intestinal tract and comparative analysis with the genome of the closely related altered Schaedler flora strain ASF502.</title>
        <authorList>
            <person name="Miyake S."/>
            <person name="Soh M."/>
            <person name="Seedorf H."/>
        </authorList>
    </citation>
    <scope>NUCLEOTIDE SEQUENCE [LARGE SCALE GENOMIC DNA]</scope>
    <source>
        <strain evidence="2">DSM 106076</strain>
    </source>
</reference>
<dbReference type="GO" id="GO:0055085">
    <property type="term" value="P:transmembrane transport"/>
    <property type="evidence" value="ECO:0007669"/>
    <property type="project" value="InterPro"/>
</dbReference>
<protein>
    <submittedName>
        <fullName evidence="2">C4-dicarboxylate ABC transporter</fullName>
    </submittedName>
</protein>
<dbReference type="Pfam" id="PF03480">
    <property type="entry name" value="DctP"/>
    <property type="match status" value="1"/>
</dbReference>
<sequence length="340" mass="37713">MGSMKKKIGIAVSAAGLLAVAVTFVSVVSANSTDKVEIRLAHNQSAGSEIADSIAMFSEFAAEDESKNLNVNIYASGVLGTEKEEIEMVQAGILDMAKVSSNTLGQFADEYAIFAVPYLFVDQDHYYTAMEKSEKVKELFRSTAKDGFIAIGYYANGSRNFYLKEDKACTDPSVLKGKKIRSMPSSTSMDMISRMGGSPVPMAASETYTSLQQGIVDGAENTELALTVDGHQDLVKSYTYTEHQYSPDIYIISTKAWEKLSSDQQDYLVECLEKTNDNFKKLYNGMMEEAMEEAQSHGVKVYRDIDKSEFIEAVSPIHEEFCGRGDSYRELYEDIQKYAK</sequence>
<organism evidence="2 3">
    <name type="scientific">Schaedlerella arabinosiphila</name>
    <dbReference type="NCBI Taxonomy" id="2044587"/>
    <lineage>
        <taxon>Bacteria</taxon>
        <taxon>Bacillati</taxon>
        <taxon>Bacillota</taxon>
        <taxon>Clostridia</taxon>
        <taxon>Lachnospirales</taxon>
        <taxon>Lachnospiraceae</taxon>
        <taxon>Schaedlerella</taxon>
    </lineage>
</organism>
<keyword evidence="3" id="KW-1185">Reference proteome</keyword>
<dbReference type="EMBL" id="RHJS01000002">
    <property type="protein sequence ID" value="RRK31264.1"/>
    <property type="molecule type" value="Genomic_DNA"/>
</dbReference>
<proteinExistence type="predicted"/>
<name>A0A3R8JM69_9FIRM</name>
<dbReference type="NCBIfam" id="NF037995">
    <property type="entry name" value="TRAP_S1"/>
    <property type="match status" value="1"/>
</dbReference>
<evidence type="ECO:0000313" key="2">
    <source>
        <dbReference type="EMBL" id="RRK31264.1"/>
    </source>
</evidence>
<dbReference type="InterPro" id="IPR038404">
    <property type="entry name" value="TRAP_DctP_sf"/>
</dbReference>
<dbReference type="AlphaFoldDB" id="A0A3R8JM69"/>
<evidence type="ECO:0000256" key="1">
    <source>
        <dbReference type="ARBA" id="ARBA00022729"/>
    </source>
</evidence>
<keyword evidence="1" id="KW-0732">Signal</keyword>
<gene>
    <name evidence="2" type="ORF">EBB54_07730</name>
</gene>
<dbReference type="Proteomes" id="UP000274920">
    <property type="component" value="Unassembled WGS sequence"/>
</dbReference>
<dbReference type="RefSeq" id="WP_125126970.1">
    <property type="nucleotide sequence ID" value="NZ_RHJS01000002.1"/>
</dbReference>
<dbReference type="InterPro" id="IPR018389">
    <property type="entry name" value="DctP_fam"/>
</dbReference>